<keyword evidence="8" id="KW-0443">Lipid metabolism</keyword>
<keyword evidence="5" id="KW-0925">Oxylipin biosynthesis</keyword>
<dbReference type="GO" id="GO:0020037">
    <property type="term" value="F:heme binding"/>
    <property type="evidence" value="ECO:0007669"/>
    <property type="project" value="InterPro"/>
</dbReference>
<evidence type="ECO:0000256" key="5">
    <source>
        <dbReference type="ARBA" id="ARBA00022767"/>
    </source>
</evidence>
<dbReference type="InterPro" id="IPR036396">
    <property type="entry name" value="Cyt_P450_sf"/>
</dbReference>
<evidence type="ECO:0000256" key="4">
    <source>
        <dbReference type="ARBA" id="ARBA00022723"/>
    </source>
</evidence>
<dbReference type="PANTHER" id="PTHR24286:SF255">
    <property type="entry name" value="ALLENE OXIDE SYNTHASE, CHLOROPLASTIC"/>
    <property type="match status" value="1"/>
</dbReference>
<dbReference type="GO" id="GO:0031408">
    <property type="term" value="P:oxylipin biosynthetic process"/>
    <property type="evidence" value="ECO:0007669"/>
    <property type="project" value="UniProtKB-KW"/>
</dbReference>
<dbReference type="SUPFAM" id="SSF48264">
    <property type="entry name" value="Cytochrome P450"/>
    <property type="match status" value="2"/>
</dbReference>
<dbReference type="GO" id="GO:0016829">
    <property type="term" value="F:lyase activity"/>
    <property type="evidence" value="ECO:0007669"/>
    <property type="project" value="UniProtKB-KW"/>
</dbReference>
<reference evidence="12 13" key="1">
    <citation type="submission" date="2017-07" db="EMBL/GenBank/DDBJ databases">
        <title>An improved, manually edited Actinidia chinensis var. chinensis (kiwifruit) genome highlights the challenges associated with draft genomes and gene prediction in plants.</title>
        <authorList>
            <person name="Pilkington S."/>
            <person name="Crowhurst R."/>
            <person name="Hilario E."/>
            <person name="Nardozza S."/>
            <person name="Fraser L."/>
            <person name="Peng Y."/>
            <person name="Gunaseelan K."/>
            <person name="Simpson R."/>
            <person name="Tahir J."/>
            <person name="Deroles S."/>
            <person name="Templeton K."/>
            <person name="Luo Z."/>
            <person name="Davy M."/>
            <person name="Cheng C."/>
            <person name="Mcneilage M."/>
            <person name="Scaglione D."/>
            <person name="Liu Y."/>
            <person name="Zhang Q."/>
            <person name="Datson P."/>
            <person name="De Silva N."/>
            <person name="Gardiner S."/>
            <person name="Bassett H."/>
            <person name="Chagne D."/>
            <person name="Mccallum J."/>
            <person name="Dzierzon H."/>
            <person name="Deng C."/>
            <person name="Wang Y.-Y."/>
            <person name="Barron N."/>
            <person name="Manako K."/>
            <person name="Bowen J."/>
            <person name="Foster T."/>
            <person name="Erridge Z."/>
            <person name="Tiffin H."/>
            <person name="Waite C."/>
            <person name="Davies K."/>
            <person name="Grierson E."/>
            <person name="Laing W."/>
            <person name="Kirk R."/>
            <person name="Chen X."/>
            <person name="Wood M."/>
            <person name="Montefiori M."/>
            <person name="Brummell D."/>
            <person name="Schwinn K."/>
            <person name="Catanach A."/>
            <person name="Fullerton C."/>
            <person name="Li D."/>
            <person name="Meiyalaghan S."/>
            <person name="Nieuwenhuizen N."/>
            <person name="Read N."/>
            <person name="Prakash R."/>
            <person name="Hunter D."/>
            <person name="Zhang H."/>
            <person name="Mckenzie M."/>
            <person name="Knabel M."/>
            <person name="Harris A."/>
            <person name="Allan A."/>
            <person name="Chen A."/>
            <person name="Janssen B."/>
            <person name="Plunkett B."/>
            <person name="Dwamena C."/>
            <person name="Voogd C."/>
            <person name="Leif D."/>
            <person name="Lafferty D."/>
            <person name="Souleyre E."/>
            <person name="Varkonyi-Gasic E."/>
            <person name="Gambi F."/>
            <person name="Hanley J."/>
            <person name="Yao J.-L."/>
            <person name="Cheung J."/>
            <person name="David K."/>
            <person name="Warren B."/>
            <person name="Marsh K."/>
            <person name="Snowden K."/>
            <person name="Lin-Wang K."/>
            <person name="Brian L."/>
            <person name="Martinez-Sanchez M."/>
            <person name="Wang M."/>
            <person name="Ileperuma N."/>
            <person name="Macnee N."/>
            <person name="Campin R."/>
            <person name="Mcatee P."/>
            <person name="Drummond R."/>
            <person name="Espley R."/>
            <person name="Ireland H."/>
            <person name="Wu R."/>
            <person name="Atkinson R."/>
            <person name="Karunairetnam S."/>
            <person name="Bulley S."/>
            <person name="Chunkath S."/>
            <person name="Hanley Z."/>
            <person name="Storey R."/>
            <person name="Thrimawithana A."/>
            <person name="Thomson S."/>
            <person name="David C."/>
            <person name="Testolin R."/>
        </authorList>
    </citation>
    <scope>NUCLEOTIDE SEQUENCE [LARGE SCALE GENOMIC DNA]</scope>
    <source>
        <strain evidence="13">cv. Red5</strain>
        <tissue evidence="12">Young leaf</tissue>
    </source>
</reference>
<dbReference type="Proteomes" id="UP000241394">
    <property type="component" value="Chromosome LG11"/>
</dbReference>
<evidence type="ECO:0000256" key="11">
    <source>
        <dbReference type="PIRSR" id="PIRSR602403-1"/>
    </source>
</evidence>
<keyword evidence="4 11" id="KW-0479">Metal-binding</keyword>
<dbReference type="InterPro" id="IPR002403">
    <property type="entry name" value="Cyt_P450_E_grp-IV"/>
</dbReference>
<dbReference type="GO" id="GO:0005506">
    <property type="term" value="F:iron ion binding"/>
    <property type="evidence" value="ECO:0007669"/>
    <property type="project" value="InterPro"/>
</dbReference>
<evidence type="ECO:0000313" key="13">
    <source>
        <dbReference type="Proteomes" id="UP000241394"/>
    </source>
</evidence>
<dbReference type="OrthoDB" id="2789670at2759"/>
<dbReference type="AlphaFoldDB" id="A0A2R6QXV3"/>
<dbReference type="OMA" id="FFFTHAT"/>
<name>A0A2R6QXV3_ACTCC</name>
<proteinExistence type="inferred from homology"/>
<dbReference type="PRINTS" id="PR00465">
    <property type="entry name" value="EP450IV"/>
</dbReference>
<feature type="binding site" description="axial binding residue" evidence="11">
    <location>
        <position position="466"/>
    </location>
    <ligand>
        <name>heme</name>
        <dbReference type="ChEBI" id="CHEBI:30413"/>
    </ligand>
    <ligandPart>
        <name>Fe</name>
        <dbReference type="ChEBI" id="CHEBI:18248"/>
    </ligandPart>
</feature>
<dbReference type="CDD" id="cd11071">
    <property type="entry name" value="CYP74"/>
    <property type="match status" value="1"/>
</dbReference>
<keyword evidence="13" id="KW-1185">Reference proteome</keyword>
<dbReference type="EMBL" id="NKQK01000011">
    <property type="protein sequence ID" value="PSS17226.1"/>
    <property type="molecule type" value="Genomic_DNA"/>
</dbReference>
<dbReference type="GO" id="GO:0006633">
    <property type="term" value="P:fatty acid biosynthetic process"/>
    <property type="evidence" value="ECO:0007669"/>
    <property type="project" value="UniProtKB-KW"/>
</dbReference>
<dbReference type="STRING" id="1590841.A0A2R6QXV3"/>
<dbReference type="FunFam" id="1.10.630.10:FF:000024">
    <property type="entry name" value="Allene oxide synthase, chloroplastic"/>
    <property type="match status" value="1"/>
</dbReference>
<keyword evidence="3 11" id="KW-0349">Heme</keyword>
<evidence type="ECO:0000256" key="7">
    <source>
        <dbReference type="ARBA" id="ARBA00023004"/>
    </source>
</evidence>
<dbReference type="GO" id="GO:0016125">
    <property type="term" value="P:sterol metabolic process"/>
    <property type="evidence" value="ECO:0007669"/>
    <property type="project" value="TreeGrafter"/>
</dbReference>
<evidence type="ECO:0000256" key="9">
    <source>
        <dbReference type="ARBA" id="ARBA00023160"/>
    </source>
</evidence>
<keyword evidence="7 11" id="KW-0408">Iron</keyword>
<organism evidence="12 13">
    <name type="scientific">Actinidia chinensis var. chinensis</name>
    <name type="common">Chinese soft-hair kiwi</name>
    <dbReference type="NCBI Taxonomy" id="1590841"/>
    <lineage>
        <taxon>Eukaryota</taxon>
        <taxon>Viridiplantae</taxon>
        <taxon>Streptophyta</taxon>
        <taxon>Embryophyta</taxon>
        <taxon>Tracheophyta</taxon>
        <taxon>Spermatophyta</taxon>
        <taxon>Magnoliopsida</taxon>
        <taxon>eudicotyledons</taxon>
        <taxon>Gunneridae</taxon>
        <taxon>Pentapetalae</taxon>
        <taxon>asterids</taxon>
        <taxon>Ericales</taxon>
        <taxon>Actinidiaceae</taxon>
        <taxon>Actinidia</taxon>
    </lineage>
</organism>
<dbReference type="GO" id="GO:0004497">
    <property type="term" value="F:monooxygenase activity"/>
    <property type="evidence" value="ECO:0007669"/>
    <property type="project" value="InterPro"/>
</dbReference>
<keyword evidence="6" id="KW-0276">Fatty acid metabolism</keyword>
<keyword evidence="9" id="KW-0275">Fatty acid biosynthesis</keyword>
<comment type="caution">
    <text evidence="12">The sequence shown here is derived from an EMBL/GenBank/DDBJ whole genome shotgun (WGS) entry which is preliminary data.</text>
</comment>
<sequence length="615" mass="69062">MASTFQLFATPRSPFTSRRCFTVRPITVTLSKPTAKQADPTPEPSKLPMREVPGDYGLPFIGPIMDRLDYFYNQGRDKFFQSRMEKYKSTVFKANMPPGPFISKNPNVVVLLDGKSFPVLFDVTKVEKKDLFSGTYMPSTDLTGGYRVLSYLDPSEPSHSKLKNLLFFLLKSSRDKIFPEFHSCYTDMFESLETQLAKNGKAGFSDANDQAGFNFLARAYFGANPPDTKLGSDGPGLVTKWVFFQLAPILTVGLPRIVEEPLLHTFPLPPFLVKSDYQRLYDFFNESSKSILDEAEKMGISRDEACHNLVFATCFNSFGGIKILFPSILKWIGSSGSELQAQLAKEIRSAIKSNGGKLTMAAMEQMPLMKSVVYEAFRINPPVPFQYGRAKADMVIESHDAAFRVKKGDMLFGYQPFATRDPKIFGQAEEFVPGRFLGEEGEKLLTHVLWSNGPETESPTVDNKQCAGKEFVVLVSRLFVVEFFLRYDSFSVEADMVIESHDAAFRVKKGDMLFGYQPFATRDPKIFRQAEEFVPGRFLGEEGEKLLTHVLWSNGPETESPTVDNKQCAGKEFVVLVSRLFVVELFLRYDSFSVEVASSSLGETVTLTALKRASF</sequence>
<evidence type="ECO:0000256" key="1">
    <source>
        <dbReference type="ARBA" id="ARBA00010617"/>
    </source>
</evidence>
<evidence type="ECO:0000256" key="10">
    <source>
        <dbReference type="ARBA" id="ARBA00023239"/>
    </source>
</evidence>
<dbReference type="Pfam" id="PF00067">
    <property type="entry name" value="p450"/>
    <property type="match status" value="1"/>
</dbReference>
<evidence type="ECO:0000256" key="2">
    <source>
        <dbReference type="ARBA" id="ARBA00022516"/>
    </source>
</evidence>
<dbReference type="Gene3D" id="1.10.630.10">
    <property type="entry name" value="Cytochrome P450"/>
    <property type="match status" value="2"/>
</dbReference>
<dbReference type="Gramene" id="PSS17226">
    <property type="protein sequence ID" value="PSS17226"/>
    <property type="gene ID" value="CEY00_Acc12014"/>
</dbReference>
<accession>A0A2R6QXV3</accession>
<dbReference type="GO" id="GO:0016705">
    <property type="term" value="F:oxidoreductase activity, acting on paired donors, with incorporation or reduction of molecular oxygen"/>
    <property type="evidence" value="ECO:0007669"/>
    <property type="project" value="InterPro"/>
</dbReference>
<dbReference type="InterPro" id="IPR001128">
    <property type="entry name" value="Cyt_P450"/>
</dbReference>
<comment type="similarity">
    <text evidence="1">Belongs to the cytochrome P450 family.</text>
</comment>
<reference evidence="13" key="2">
    <citation type="journal article" date="2018" name="BMC Genomics">
        <title>A manually annotated Actinidia chinensis var. chinensis (kiwifruit) genome highlights the challenges associated with draft genomes and gene prediction in plants.</title>
        <authorList>
            <person name="Pilkington S.M."/>
            <person name="Crowhurst R."/>
            <person name="Hilario E."/>
            <person name="Nardozza S."/>
            <person name="Fraser L."/>
            <person name="Peng Y."/>
            <person name="Gunaseelan K."/>
            <person name="Simpson R."/>
            <person name="Tahir J."/>
            <person name="Deroles S.C."/>
            <person name="Templeton K."/>
            <person name="Luo Z."/>
            <person name="Davy M."/>
            <person name="Cheng C."/>
            <person name="McNeilage M."/>
            <person name="Scaglione D."/>
            <person name="Liu Y."/>
            <person name="Zhang Q."/>
            <person name="Datson P."/>
            <person name="De Silva N."/>
            <person name="Gardiner S.E."/>
            <person name="Bassett H."/>
            <person name="Chagne D."/>
            <person name="McCallum J."/>
            <person name="Dzierzon H."/>
            <person name="Deng C."/>
            <person name="Wang Y.Y."/>
            <person name="Barron L."/>
            <person name="Manako K."/>
            <person name="Bowen J."/>
            <person name="Foster T.M."/>
            <person name="Erridge Z.A."/>
            <person name="Tiffin H."/>
            <person name="Waite C.N."/>
            <person name="Davies K.M."/>
            <person name="Grierson E.P."/>
            <person name="Laing W.A."/>
            <person name="Kirk R."/>
            <person name="Chen X."/>
            <person name="Wood M."/>
            <person name="Montefiori M."/>
            <person name="Brummell D.A."/>
            <person name="Schwinn K.E."/>
            <person name="Catanach A."/>
            <person name="Fullerton C."/>
            <person name="Li D."/>
            <person name="Meiyalaghan S."/>
            <person name="Nieuwenhuizen N."/>
            <person name="Read N."/>
            <person name="Prakash R."/>
            <person name="Hunter D."/>
            <person name="Zhang H."/>
            <person name="McKenzie M."/>
            <person name="Knabel M."/>
            <person name="Harris A."/>
            <person name="Allan A.C."/>
            <person name="Gleave A."/>
            <person name="Chen A."/>
            <person name="Janssen B.J."/>
            <person name="Plunkett B."/>
            <person name="Ampomah-Dwamena C."/>
            <person name="Voogd C."/>
            <person name="Leif D."/>
            <person name="Lafferty D."/>
            <person name="Souleyre E.J.F."/>
            <person name="Varkonyi-Gasic E."/>
            <person name="Gambi F."/>
            <person name="Hanley J."/>
            <person name="Yao J.L."/>
            <person name="Cheung J."/>
            <person name="David K.M."/>
            <person name="Warren B."/>
            <person name="Marsh K."/>
            <person name="Snowden K.C."/>
            <person name="Lin-Wang K."/>
            <person name="Brian L."/>
            <person name="Martinez-Sanchez M."/>
            <person name="Wang M."/>
            <person name="Ileperuma N."/>
            <person name="Macnee N."/>
            <person name="Campin R."/>
            <person name="McAtee P."/>
            <person name="Drummond R.S.M."/>
            <person name="Espley R.V."/>
            <person name="Ireland H.S."/>
            <person name="Wu R."/>
            <person name="Atkinson R.G."/>
            <person name="Karunairetnam S."/>
            <person name="Bulley S."/>
            <person name="Chunkath S."/>
            <person name="Hanley Z."/>
            <person name="Storey R."/>
            <person name="Thrimawithana A.H."/>
            <person name="Thomson S."/>
            <person name="David C."/>
            <person name="Testolin R."/>
            <person name="Huang H."/>
            <person name="Hellens R.P."/>
            <person name="Schaffer R.J."/>
        </authorList>
    </citation>
    <scope>NUCLEOTIDE SEQUENCE [LARGE SCALE GENOMIC DNA]</scope>
    <source>
        <strain evidence="13">cv. Red5</strain>
    </source>
</reference>
<dbReference type="InParanoid" id="A0A2R6QXV3"/>
<dbReference type="PANTHER" id="PTHR24286">
    <property type="entry name" value="CYTOCHROME P450 26"/>
    <property type="match status" value="1"/>
</dbReference>
<keyword evidence="10" id="KW-0456">Lyase</keyword>
<gene>
    <name evidence="12" type="ORF">CEY00_Acc12014</name>
</gene>
<evidence type="ECO:0000313" key="12">
    <source>
        <dbReference type="EMBL" id="PSS17226.1"/>
    </source>
</evidence>
<evidence type="ECO:0000256" key="8">
    <source>
        <dbReference type="ARBA" id="ARBA00023098"/>
    </source>
</evidence>
<evidence type="ECO:0000256" key="3">
    <source>
        <dbReference type="ARBA" id="ARBA00022617"/>
    </source>
</evidence>
<comment type="cofactor">
    <cofactor evidence="11">
        <name>heme</name>
        <dbReference type="ChEBI" id="CHEBI:30413"/>
    </cofactor>
</comment>
<evidence type="ECO:0000256" key="6">
    <source>
        <dbReference type="ARBA" id="ARBA00022832"/>
    </source>
</evidence>
<protein>
    <submittedName>
        <fullName evidence="12">Allene oxide synthase</fullName>
    </submittedName>
</protein>
<keyword evidence="2" id="KW-0444">Lipid biosynthesis</keyword>